<comment type="catalytic activity">
    <reaction evidence="3">
        <text>dTTP + H2O = dTMP + diphosphate + H(+)</text>
        <dbReference type="Rhea" id="RHEA:28534"/>
        <dbReference type="ChEBI" id="CHEBI:15377"/>
        <dbReference type="ChEBI" id="CHEBI:15378"/>
        <dbReference type="ChEBI" id="CHEBI:33019"/>
        <dbReference type="ChEBI" id="CHEBI:37568"/>
        <dbReference type="ChEBI" id="CHEBI:63528"/>
        <dbReference type="EC" id="3.6.1.9"/>
    </reaction>
</comment>
<comment type="caution">
    <text evidence="3">Lacks conserved residue(s) required for the propagation of feature annotation.</text>
</comment>
<dbReference type="InterPro" id="IPR003697">
    <property type="entry name" value="Maf-like"/>
</dbReference>
<gene>
    <name evidence="4" type="primary">maf</name>
    <name evidence="4" type="ORF">EPA93_40160</name>
</gene>
<comment type="similarity">
    <text evidence="3">Belongs to the Maf family. YhdE subfamily.</text>
</comment>
<dbReference type="SUPFAM" id="SSF52972">
    <property type="entry name" value="ITPase-like"/>
    <property type="match status" value="1"/>
</dbReference>
<comment type="cofactor">
    <cofactor evidence="1 3">
        <name>a divalent metal cation</name>
        <dbReference type="ChEBI" id="CHEBI:60240"/>
    </cofactor>
</comment>
<dbReference type="RefSeq" id="WP_129892921.1">
    <property type="nucleotide sequence ID" value="NZ_CP035758.1"/>
</dbReference>
<dbReference type="PANTHER" id="PTHR43213:SF5">
    <property type="entry name" value="BIFUNCTIONAL DTTP_UTP PYROPHOSPHATASE_METHYLTRANSFERASE PROTEIN-RELATED"/>
    <property type="match status" value="1"/>
</dbReference>
<name>A0A4P6K2C6_KTERU</name>
<feature type="site" description="Important for substrate specificity" evidence="3">
    <location>
        <position position="78"/>
    </location>
</feature>
<dbReference type="GO" id="GO:0036221">
    <property type="term" value="F:UTP diphosphatase activity"/>
    <property type="evidence" value="ECO:0007669"/>
    <property type="project" value="RHEA"/>
</dbReference>
<dbReference type="KEGG" id="kbs:EPA93_40160"/>
<keyword evidence="3" id="KW-0963">Cytoplasm</keyword>
<keyword evidence="2 3" id="KW-0378">Hydrolase</keyword>
<organism evidence="4 5">
    <name type="scientific">Ktedonosporobacter rubrisoli</name>
    <dbReference type="NCBI Taxonomy" id="2509675"/>
    <lineage>
        <taxon>Bacteria</taxon>
        <taxon>Bacillati</taxon>
        <taxon>Chloroflexota</taxon>
        <taxon>Ktedonobacteria</taxon>
        <taxon>Ktedonobacterales</taxon>
        <taxon>Ktedonosporobacteraceae</taxon>
        <taxon>Ktedonosporobacter</taxon>
    </lineage>
</organism>
<sequence length="218" mass="24175">MTTRLPLLLASASPRRRQLISRLGLPFSVCVAPADEELVQEQHQGPNEELAVEIARHKAEMAHTLPEATERLVITADTTVLLDDEVLGKPRDEAHARELLLSLRGRWHRVVTGVTVSCMNDGKLELHSASCMTPVLMRPYSEEEIQNYIATGDPMDKAGAYGIQHPDFQPTERISGCYLNVVGLPLCMLVDLLAKFDVYPMAEGSKTGVCPWSERCLK</sequence>
<dbReference type="InterPro" id="IPR029001">
    <property type="entry name" value="ITPase-like_fam"/>
</dbReference>
<reference evidence="4 5" key="1">
    <citation type="submission" date="2019-01" db="EMBL/GenBank/DDBJ databases">
        <title>Ktedonosporobacter rubrisoli SCAWS-G2.</title>
        <authorList>
            <person name="Huang Y."/>
            <person name="Yan B."/>
        </authorList>
    </citation>
    <scope>NUCLEOTIDE SEQUENCE [LARGE SCALE GENOMIC DNA]</scope>
    <source>
        <strain evidence="4 5">SCAWS-G2</strain>
    </source>
</reference>
<evidence type="ECO:0000313" key="5">
    <source>
        <dbReference type="Proteomes" id="UP000290365"/>
    </source>
</evidence>
<dbReference type="OrthoDB" id="9807767at2"/>
<dbReference type="PANTHER" id="PTHR43213">
    <property type="entry name" value="BIFUNCTIONAL DTTP/UTP PYROPHOSPHATASE/METHYLTRANSFERASE PROTEIN-RELATED"/>
    <property type="match status" value="1"/>
</dbReference>
<evidence type="ECO:0000256" key="1">
    <source>
        <dbReference type="ARBA" id="ARBA00001968"/>
    </source>
</evidence>
<dbReference type="PIRSF" id="PIRSF006305">
    <property type="entry name" value="Maf"/>
    <property type="match status" value="1"/>
</dbReference>
<accession>A0A4P6K2C6</accession>
<dbReference type="Gene3D" id="3.90.950.10">
    <property type="match status" value="1"/>
</dbReference>
<evidence type="ECO:0000313" key="4">
    <source>
        <dbReference type="EMBL" id="QBD81860.1"/>
    </source>
</evidence>
<dbReference type="NCBIfam" id="TIGR00172">
    <property type="entry name" value="maf"/>
    <property type="match status" value="1"/>
</dbReference>
<feature type="site" description="Important for substrate specificity" evidence="3">
    <location>
        <position position="164"/>
    </location>
</feature>
<dbReference type="AlphaFoldDB" id="A0A4P6K2C6"/>
<dbReference type="GO" id="GO:0036218">
    <property type="term" value="F:dTTP diphosphatase activity"/>
    <property type="evidence" value="ECO:0007669"/>
    <property type="project" value="RHEA"/>
</dbReference>
<dbReference type="EC" id="3.6.1.9" evidence="3"/>
<feature type="active site" description="Proton acceptor" evidence="3">
    <location>
        <position position="77"/>
    </location>
</feature>
<comment type="catalytic activity">
    <reaction evidence="3">
        <text>UTP + H2O = UMP + diphosphate + H(+)</text>
        <dbReference type="Rhea" id="RHEA:29395"/>
        <dbReference type="ChEBI" id="CHEBI:15377"/>
        <dbReference type="ChEBI" id="CHEBI:15378"/>
        <dbReference type="ChEBI" id="CHEBI:33019"/>
        <dbReference type="ChEBI" id="CHEBI:46398"/>
        <dbReference type="ChEBI" id="CHEBI:57865"/>
        <dbReference type="EC" id="3.6.1.9"/>
    </reaction>
</comment>
<evidence type="ECO:0000256" key="2">
    <source>
        <dbReference type="ARBA" id="ARBA00022801"/>
    </source>
</evidence>
<dbReference type="Pfam" id="PF02545">
    <property type="entry name" value="Maf"/>
    <property type="match status" value="1"/>
</dbReference>
<keyword evidence="5" id="KW-1185">Reference proteome</keyword>
<keyword evidence="3" id="KW-0546">Nucleotide metabolism</keyword>
<comment type="function">
    <text evidence="3">Nucleoside triphosphate pyrophosphatase that hydrolyzes dTTP and UTP. May have a dual role in cell division arrest and in preventing the incorporation of modified nucleotides into cellular nucleic acids.</text>
</comment>
<dbReference type="EMBL" id="CP035758">
    <property type="protein sequence ID" value="QBD81860.1"/>
    <property type="molecule type" value="Genomic_DNA"/>
</dbReference>
<dbReference type="HAMAP" id="MF_00528">
    <property type="entry name" value="Maf"/>
    <property type="match status" value="1"/>
</dbReference>
<protein>
    <recommendedName>
        <fullName evidence="3">dTTP/UTP pyrophosphatase</fullName>
        <shortName evidence="3">dTTPase/UTPase</shortName>
        <ecNumber evidence="3">3.6.1.9</ecNumber>
    </recommendedName>
    <alternativeName>
        <fullName evidence="3">Nucleoside triphosphate pyrophosphatase</fullName>
    </alternativeName>
    <alternativeName>
        <fullName evidence="3">Nucleotide pyrophosphatase</fullName>
        <shortName evidence="3">Nucleotide PPase</shortName>
    </alternativeName>
</protein>
<feature type="site" description="Important for substrate specificity" evidence="3">
    <location>
        <position position="15"/>
    </location>
</feature>
<proteinExistence type="inferred from homology"/>
<dbReference type="CDD" id="cd00555">
    <property type="entry name" value="Maf"/>
    <property type="match status" value="1"/>
</dbReference>
<dbReference type="Proteomes" id="UP000290365">
    <property type="component" value="Chromosome"/>
</dbReference>
<evidence type="ECO:0000256" key="3">
    <source>
        <dbReference type="HAMAP-Rule" id="MF_00528"/>
    </source>
</evidence>
<dbReference type="GO" id="GO:0009117">
    <property type="term" value="P:nucleotide metabolic process"/>
    <property type="evidence" value="ECO:0007669"/>
    <property type="project" value="UniProtKB-KW"/>
</dbReference>
<dbReference type="GO" id="GO:0005737">
    <property type="term" value="C:cytoplasm"/>
    <property type="evidence" value="ECO:0007669"/>
    <property type="project" value="UniProtKB-SubCell"/>
</dbReference>
<comment type="subcellular location">
    <subcellularLocation>
        <location evidence="3">Cytoplasm</location>
    </subcellularLocation>
</comment>